<dbReference type="PANTHER" id="PTHR33695:SF1">
    <property type="entry name" value="LIPOPROTEIN SIGNAL PEPTIDASE"/>
    <property type="match status" value="1"/>
</dbReference>
<dbReference type="RefSeq" id="WP_209337123.1">
    <property type="nucleotide sequence ID" value="NZ_JAGIYY010000011.1"/>
</dbReference>
<dbReference type="EC" id="3.4.23.36" evidence="9"/>
<accession>A0A8J7ULM3</accession>
<dbReference type="InterPro" id="IPR001872">
    <property type="entry name" value="Peptidase_A8"/>
</dbReference>
<name>A0A8J7ULM3_9HYPH</name>
<feature type="transmembrane region" description="Helical" evidence="9">
    <location>
        <begin position="89"/>
        <end position="107"/>
    </location>
</feature>
<dbReference type="AlphaFoldDB" id="A0A8J7ULM3"/>
<evidence type="ECO:0000256" key="9">
    <source>
        <dbReference type="HAMAP-Rule" id="MF_00161"/>
    </source>
</evidence>
<comment type="caution">
    <text evidence="9">Lacks conserved residue(s) required for the propagation of feature annotation.</text>
</comment>
<dbReference type="PROSITE" id="PS00855">
    <property type="entry name" value="SPASE_II"/>
    <property type="match status" value="1"/>
</dbReference>
<comment type="catalytic activity">
    <reaction evidence="9 10">
        <text>Release of signal peptides from bacterial membrane prolipoproteins. Hydrolyzes -Xaa-Yaa-Zaa-|-(S,diacylglyceryl)Cys-, in which Xaa is hydrophobic (preferably Leu), and Yaa (Ala or Ser) and Zaa (Gly or Ala) have small, neutral side chains.</text>
        <dbReference type="EC" id="3.4.23.36"/>
    </reaction>
</comment>
<evidence type="ECO:0000256" key="7">
    <source>
        <dbReference type="ARBA" id="ARBA00022989"/>
    </source>
</evidence>
<reference evidence="12" key="1">
    <citation type="submission" date="2021-03" db="EMBL/GenBank/DDBJ databases">
        <title>Genome sequencing and assembly of Tianweitania sediminis.</title>
        <authorList>
            <person name="Chhetri G."/>
        </authorList>
    </citation>
    <scope>NUCLEOTIDE SEQUENCE</scope>
    <source>
        <strain evidence="12">Z8</strain>
    </source>
</reference>
<comment type="pathway">
    <text evidence="9">Protein modification; lipoprotein biosynthesis (signal peptide cleavage).</text>
</comment>
<keyword evidence="2 9" id="KW-1003">Cell membrane</keyword>
<comment type="caution">
    <text evidence="12">The sequence shown here is derived from an EMBL/GenBank/DDBJ whole genome shotgun (WGS) entry which is preliminary data.</text>
</comment>
<dbReference type="EMBL" id="JAGIYY010000011">
    <property type="protein sequence ID" value="MBP0441090.1"/>
    <property type="molecule type" value="Genomic_DNA"/>
</dbReference>
<evidence type="ECO:0000256" key="2">
    <source>
        <dbReference type="ARBA" id="ARBA00022475"/>
    </source>
</evidence>
<evidence type="ECO:0000256" key="10">
    <source>
        <dbReference type="RuleBase" id="RU000594"/>
    </source>
</evidence>
<dbReference type="PANTHER" id="PTHR33695">
    <property type="entry name" value="LIPOPROTEIN SIGNAL PEPTIDASE"/>
    <property type="match status" value="1"/>
</dbReference>
<keyword evidence="7 9" id="KW-1133">Transmembrane helix</keyword>
<dbReference type="HAMAP" id="MF_00161">
    <property type="entry name" value="LspA"/>
    <property type="match status" value="1"/>
</dbReference>
<keyword evidence="3 9" id="KW-0645">Protease</keyword>
<evidence type="ECO:0000256" key="5">
    <source>
        <dbReference type="ARBA" id="ARBA00022750"/>
    </source>
</evidence>
<dbReference type="GO" id="GO:0004190">
    <property type="term" value="F:aspartic-type endopeptidase activity"/>
    <property type="evidence" value="ECO:0007669"/>
    <property type="project" value="UniProtKB-UniRule"/>
</dbReference>
<evidence type="ECO:0000313" key="12">
    <source>
        <dbReference type="EMBL" id="MBP0441090.1"/>
    </source>
</evidence>
<gene>
    <name evidence="9" type="primary">lspA</name>
    <name evidence="12" type="ORF">J5Y06_20775</name>
</gene>
<dbReference type="Proteomes" id="UP000666240">
    <property type="component" value="Unassembled WGS sequence"/>
</dbReference>
<dbReference type="UniPathway" id="UPA00665"/>
<organism evidence="12 13">
    <name type="scientific">Tianweitania sediminis</name>
    <dbReference type="NCBI Taxonomy" id="1502156"/>
    <lineage>
        <taxon>Bacteria</taxon>
        <taxon>Pseudomonadati</taxon>
        <taxon>Pseudomonadota</taxon>
        <taxon>Alphaproteobacteria</taxon>
        <taxon>Hyphomicrobiales</taxon>
        <taxon>Phyllobacteriaceae</taxon>
        <taxon>Tianweitania</taxon>
    </lineage>
</organism>
<evidence type="ECO:0000256" key="6">
    <source>
        <dbReference type="ARBA" id="ARBA00022801"/>
    </source>
</evidence>
<dbReference type="GO" id="GO:0006508">
    <property type="term" value="P:proteolysis"/>
    <property type="evidence" value="ECO:0007669"/>
    <property type="project" value="UniProtKB-KW"/>
</dbReference>
<keyword evidence="5 9" id="KW-0064">Aspartyl protease</keyword>
<evidence type="ECO:0000256" key="4">
    <source>
        <dbReference type="ARBA" id="ARBA00022692"/>
    </source>
</evidence>
<dbReference type="GO" id="GO:0005886">
    <property type="term" value="C:plasma membrane"/>
    <property type="evidence" value="ECO:0007669"/>
    <property type="project" value="UniProtKB-SubCell"/>
</dbReference>
<feature type="transmembrane region" description="Helical" evidence="9">
    <location>
        <begin position="127"/>
        <end position="147"/>
    </location>
</feature>
<protein>
    <recommendedName>
        <fullName evidence="9">Lipoprotein signal peptidase</fullName>
        <ecNumber evidence="9">3.4.23.36</ecNumber>
    </recommendedName>
    <alternativeName>
        <fullName evidence="9">Prolipoprotein signal peptidase</fullName>
    </alternativeName>
    <alternativeName>
        <fullName evidence="9">Signal peptidase II</fullName>
        <shortName evidence="9">SPase II</shortName>
    </alternativeName>
</protein>
<dbReference type="Pfam" id="PF01252">
    <property type="entry name" value="Peptidase_A8"/>
    <property type="match status" value="1"/>
</dbReference>
<feature type="active site" evidence="9">
    <location>
        <position position="135"/>
    </location>
</feature>
<keyword evidence="4 9" id="KW-0812">Transmembrane</keyword>
<feature type="active site" evidence="9">
    <location>
        <position position="117"/>
    </location>
</feature>
<evidence type="ECO:0000256" key="11">
    <source>
        <dbReference type="RuleBase" id="RU004181"/>
    </source>
</evidence>
<evidence type="ECO:0000313" key="13">
    <source>
        <dbReference type="Proteomes" id="UP000666240"/>
    </source>
</evidence>
<evidence type="ECO:0000256" key="1">
    <source>
        <dbReference type="ARBA" id="ARBA00006139"/>
    </source>
</evidence>
<proteinExistence type="inferred from homology"/>
<dbReference type="PRINTS" id="PR00781">
    <property type="entry name" value="LIPOSIGPTASE"/>
</dbReference>
<evidence type="ECO:0000256" key="3">
    <source>
        <dbReference type="ARBA" id="ARBA00022670"/>
    </source>
</evidence>
<evidence type="ECO:0000256" key="8">
    <source>
        <dbReference type="ARBA" id="ARBA00023136"/>
    </source>
</evidence>
<comment type="subcellular location">
    <subcellularLocation>
        <location evidence="9">Cell membrane</location>
        <topology evidence="9">Multi-pass membrane protein</topology>
    </subcellularLocation>
</comment>
<comment type="function">
    <text evidence="9 10">This protein specifically catalyzes the removal of signal peptides from prolipoproteins.</text>
</comment>
<sequence length="165" mass="18305">MRSRTLLFYLILALVLIGTDQIVKALVETRMAMHEQIDLLPFFALFRTHNTGIAFSMFSSFGAPALVVLTLGVVLFVSVLALRTASHQTAARLGFAFIIGGAIGNLIDRVSLGYVVDYFLFHTPSWSFAVFNLADAYITVGAGLVLLQEVLDYRRERSTAREKEE</sequence>
<feature type="transmembrane region" description="Helical" evidence="9">
    <location>
        <begin position="61"/>
        <end position="82"/>
    </location>
</feature>
<comment type="similarity">
    <text evidence="1 9 11">Belongs to the peptidase A8 family.</text>
</comment>
<keyword evidence="6 9" id="KW-0378">Hydrolase</keyword>
<keyword evidence="13" id="KW-1185">Reference proteome</keyword>
<keyword evidence="8 9" id="KW-0472">Membrane</keyword>
<dbReference type="NCBIfam" id="TIGR00077">
    <property type="entry name" value="lspA"/>
    <property type="match status" value="1"/>
</dbReference>